<gene>
    <name evidence="2" type="ORF">PXEA_LOCUS24055</name>
</gene>
<proteinExistence type="predicted"/>
<protein>
    <submittedName>
        <fullName evidence="2">Uncharacterized protein</fullName>
    </submittedName>
</protein>
<accession>A0A448X880</accession>
<reference evidence="2" key="1">
    <citation type="submission" date="2018-11" db="EMBL/GenBank/DDBJ databases">
        <authorList>
            <consortium name="Pathogen Informatics"/>
        </authorList>
    </citation>
    <scope>NUCLEOTIDE SEQUENCE</scope>
</reference>
<organism evidence="2 3">
    <name type="scientific">Protopolystoma xenopodis</name>
    <dbReference type="NCBI Taxonomy" id="117903"/>
    <lineage>
        <taxon>Eukaryota</taxon>
        <taxon>Metazoa</taxon>
        <taxon>Spiralia</taxon>
        <taxon>Lophotrochozoa</taxon>
        <taxon>Platyhelminthes</taxon>
        <taxon>Monogenea</taxon>
        <taxon>Polyopisthocotylea</taxon>
        <taxon>Polystomatidea</taxon>
        <taxon>Polystomatidae</taxon>
        <taxon>Protopolystoma</taxon>
    </lineage>
</organism>
<dbReference type="AlphaFoldDB" id="A0A448X880"/>
<feature type="compositionally biased region" description="Acidic residues" evidence="1">
    <location>
        <begin position="1"/>
        <end position="14"/>
    </location>
</feature>
<feature type="region of interest" description="Disordered" evidence="1">
    <location>
        <begin position="1"/>
        <end position="29"/>
    </location>
</feature>
<dbReference type="Proteomes" id="UP000784294">
    <property type="component" value="Unassembled WGS sequence"/>
</dbReference>
<evidence type="ECO:0000256" key="1">
    <source>
        <dbReference type="SAM" id="MobiDB-lite"/>
    </source>
</evidence>
<evidence type="ECO:0000313" key="3">
    <source>
        <dbReference type="Proteomes" id="UP000784294"/>
    </source>
</evidence>
<sequence length="61" mass="6823">MAALTDDADNDGGETFENVPSSRSDVGNYDNYYGRGIRKRCVYRVALTVSPSCENELNRFL</sequence>
<name>A0A448X880_9PLAT</name>
<evidence type="ECO:0000313" key="2">
    <source>
        <dbReference type="EMBL" id="VEL30615.1"/>
    </source>
</evidence>
<comment type="caution">
    <text evidence="2">The sequence shown here is derived from an EMBL/GenBank/DDBJ whole genome shotgun (WGS) entry which is preliminary data.</text>
</comment>
<dbReference type="EMBL" id="CAAALY010113769">
    <property type="protein sequence ID" value="VEL30615.1"/>
    <property type="molecule type" value="Genomic_DNA"/>
</dbReference>
<keyword evidence="3" id="KW-1185">Reference proteome</keyword>